<reference evidence="1 2" key="1">
    <citation type="submission" date="2020-08" db="EMBL/GenBank/DDBJ databases">
        <title>A Genomic Blueprint of the Chicken Gut Microbiome.</title>
        <authorList>
            <person name="Gilroy R."/>
            <person name="Ravi A."/>
            <person name="Getino M."/>
            <person name="Pursley I."/>
            <person name="Horton D.L."/>
            <person name="Alikhan N.-F."/>
            <person name="Baker D."/>
            <person name="Gharbi K."/>
            <person name="Hall N."/>
            <person name="Watson M."/>
            <person name="Adriaenssens E.M."/>
            <person name="Foster-Nyarko E."/>
            <person name="Jarju S."/>
            <person name="Secka A."/>
            <person name="Antonio M."/>
            <person name="Oren A."/>
            <person name="Chaudhuri R."/>
            <person name="La Ragione R.M."/>
            <person name="Hildebrand F."/>
            <person name="Pallen M.J."/>
        </authorList>
    </citation>
    <scope>NUCLEOTIDE SEQUENCE [LARGE SCALE GENOMIC DNA]</scope>
    <source>
        <strain evidence="1 2">Sa1CVA4</strain>
    </source>
</reference>
<gene>
    <name evidence="1" type="ORF">H9628_11500</name>
</gene>
<keyword evidence="2" id="KW-1185">Reference proteome</keyword>
<dbReference type="Proteomes" id="UP000626242">
    <property type="component" value="Unassembled WGS sequence"/>
</dbReference>
<comment type="caution">
    <text evidence="1">The sequence shown here is derived from an EMBL/GenBank/DDBJ whole genome shotgun (WGS) entry which is preliminary data.</text>
</comment>
<organism evidence="1 2">
    <name type="scientific">Kaistella pullorum</name>
    <dbReference type="NCBI Taxonomy" id="2763074"/>
    <lineage>
        <taxon>Bacteria</taxon>
        <taxon>Pseudomonadati</taxon>
        <taxon>Bacteroidota</taxon>
        <taxon>Flavobacteriia</taxon>
        <taxon>Flavobacteriales</taxon>
        <taxon>Weeksellaceae</taxon>
        <taxon>Chryseobacterium group</taxon>
        <taxon>Kaistella</taxon>
    </lineage>
</organism>
<name>A0ABR8WPT7_9FLAO</name>
<sequence>MTVTKVKYKDWEFEVDRDLTRQTYNSVSVSGADSCVCNDCKNYVAYRDKVFPDEIKRFFDDLGIDYKKEVEIISFETLPDGLHHIGGWLHFKGRVLTGKDYRVPLPSGGHTFDLTAINDTFSIGFAVGKDLAHFADKTGLVQIEFMTYIPWVIDKSLETT</sequence>
<dbReference type="RefSeq" id="WP_251834293.1">
    <property type="nucleotide sequence ID" value="NZ_JACSPS010000006.1"/>
</dbReference>
<proteinExistence type="predicted"/>
<accession>A0ABR8WPT7</accession>
<protein>
    <submittedName>
        <fullName evidence="1">Uncharacterized protein</fullName>
    </submittedName>
</protein>
<evidence type="ECO:0000313" key="2">
    <source>
        <dbReference type="Proteomes" id="UP000626242"/>
    </source>
</evidence>
<evidence type="ECO:0000313" key="1">
    <source>
        <dbReference type="EMBL" id="MBD8019097.1"/>
    </source>
</evidence>
<dbReference type="EMBL" id="JACSPS010000006">
    <property type="protein sequence ID" value="MBD8019097.1"/>
    <property type="molecule type" value="Genomic_DNA"/>
</dbReference>